<dbReference type="AlphaFoldDB" id="X1NS88"/>
<reference evidence="1" key="1">
    <citation type="journal article" date="2014" name="Front. Microbiol.">
        <title>High frequency of phylogenetically diverse reductive dehalogenase-homologous genes in deep subseafloor sedimentary metagenomes.</title>
        <authorList>
            <person name="Kawai M."/>
            <person name="Futagami T."/>
            <person name="Toyoda A."/>
            <person name="Takaki Y."/>
            <person name="Nishi S."/>
            <person name="Hori S."/>
            <person name="Arai W."/>
            <person name="Tsubouchi T."/>
            <person name="Morono Y."/>
            <person name="Uchiyama I."/>
            <person name="Ito T."/>
            <person name="Fujiyama A."/>
            <person name="Inagaki F."/>
            <person name="Takami H."/>
        </authorList>
    </citation>
    <scope>NUCLEOTIDE SEQUENCE</scope>
    <source>
        <strain evidence="1">Expedition CK06-06</strain>
    </source>
</reference>
<sequence length="94" mass="10879">MFYNFLLSIDSVIYNETKEEFVKLDLMFYVIKMSEDTKISSLERLMFALWLLTMVMLWILFGLTTLAFLFWLALGVTVGGPVLAITCRLKEPIA</sequence>
<accession>X1NS88</accession>
<gene>
    <name evidence="1" type="ORF">S06H3_50912</name>
</gene>
<dbReference type="EMBL" id="BARV01032267">
    <property type="protein sequence ID" value="GAI33076.1"/>
    <property type="molecule type" value="Genomic_DNA"/>
</dbReference>
<name>X1NS88_9ZZZZ</name>
<comment type="caution">
    <text evidence="1">The sequence shown here is derived from an EMBL/GenBank/DDBJ whole genome shotgun (WGS) entry which is preliminary data.</text>
</comment>
<organism evidence="1">
    <name type="scientific">marine sediment metagenome</name>
    <dbReference type="NCBI Taxonomy" id="412755"/>
    <lineage>
        <taxon>unclassified sequences</taxon>
        <taxon>metagenomes</taxon>
        <taxon>ecological metagenomes</taxon>
    </lineage>
</organism>
<proteinExistence type="predicted"/>
<feature type="non-terminal residue" evidence="1">
    <location>
        <position position="94"/>
    </location>
</feature>
<evidence type="ECO:0000313" key="1">
    <source>
        <dbReference type="EMBL" id="GAI33076.1"/>
    </source>
</evidence>
<protein>
    <submittedName>
        <fullName evidence="1">Uncharacterized protein</fullName>
    </submittedName>
</protein>